<accession>A0AAJ7DXG3</accession>
<dbReference type="AlphaFoldDB" id="A0AAJ7DXG3"/>
<dbReference type="Proteomes" id="UP000695007">
    <property type="component" value="Unplaced"/>
</dbReference>
<reference evidence="3" key="1">
    <citation type="submission" date="2025-08" db="UniProtKB">
        <authorList>
            <consortium name="RefSeq"/>
        </authorList>
    </citation>
    <scope>IDENTIFICATION</scope>
</reference>
<feature type="region of interest" description="Disordered" evidence="1">
    <location>
        <begin position="1"/>
        <end position="43"/>
    </location>
</feature>
<gene>
    <name evidence="3" type="primary">LOC105363888</name>
</gene>
<name>A0AAJ7DXG3_9HYME</name>
<organism evidence="2 3">
    <name type="scientific">Ceratosolen solmsi marchali</name>
    <dbReference type="NCBI Taxonomy" id="326594"/>
    <lineage>
        <taxon>Eukaryota</taxon>
        <taxon>Metazoa</taxon>
        <taxon>Ecdysozoa</taxon>
        <taxon>Arthropoda</taxon>
        <taxon>Hexapoda</taxon>
        <taxon>Insecta</taxon>
        <taxon>Pterygota</taxon>
        <taxon>Neoptera</taxon>
        <taxon>Endopterygota</taxon>
        <taxon>Hymenoptera</taxon>
        <taxon>Apocrita</taxon>
        <taxon>Proctotrupomorpha</taxon>
        <taxon>Chalcidoidea</taxon>
        <taxon>Agaonidae</taxon>
        <taxon>Agaoninae</taxon>
        <taxon>Ceratosolen</taxon>
    </lineage>
</organism>
<dbReference type="CTD" id="42373"/>
<feature type="compositionally biased region" description="Polar residues" evidence="1">
    <location>
        <begin position="24"/>
        <end position="33"/>
    </location>
</feature>
<dbReference type="RefSeq" id="XP_011499994.1">
    <property type="nucleotide sequence ID" value="XM_011501692.1"/>
</dbReference>
<evidence type="ECO:0000256" key="1">
    <source>
        <dbReference type="SAM" id="MobiDB-lite"/>
    </source>
</evidence>
<sequence length="145" mass="16387">MNDIRDSRQGPKKRVAFKSKDSLSEGQRQQKNVPKNCKLDSSDAEGKLVQGLTPVDEDAENQGFSEWLHSGHGIDTMRLFVIANSLLVFVTVAWPHMQKTYAILYEFVFGDDENIFLFIQYAPIGLHDTYTQRTMSLCAMSVPAN</sequence>
<evidence type="ECO:0000313" key="2">
    <source>
        <dbReference type="Proteomes" id="UP000695007"/>
    </source>
</evidence>
<dbReference type="KEGG" id="csol:105363888"/>
<proteinExistence type="predicted"/>
<protein>
    <submittedName>
        <fullName evidence="3">Uncharacterized protein LOC105363888</fullName>
    </submittedName>
</protein>
<dbReference type="GeneID" id="105363888"/>
<evidence type="ECO:0000313" key="3">
    <source>
        <dbReference type="RefSeq" id="XP_011499994.1"/>
    </source>
</evidence>
<keyword evidence="2" id="KW-1185">Reference proteome</keyword>